<keyword evidence="4" id="KW-0808">Transferase</keyword>
<keyword evidence="5" id="KW-0418">Kinase</keyword>
<dbReference type="SMART" id="SM00086">
    <property type="entry name" value="PAC"/>
    <property type="match status" value="3"/>
</dbReference>
<dbReference type="Proteomes" id="UP001250656">
    <property type="component" value="Unassembled WGS sequence"/>
</dbReference>
<feature type="domain" description="PAC" evidence="8">
    <location>
        <begin position="333"/>
        <end position="385"/>
    </location>
</feature>
<dbReference type="InterPro" id="IPR013656">
    <property type="entry name" value="PAS_4"/>
</dbReference>
<dbReference type="EMBL" id="JAVTTP010000001">
    <property type="protein sequence ID" value="MDT7829662.1"/>
    <property type="molecule type" value="Genomic_DNA"/>
</dbReference>
<dbReference type="CDD" id="cd00130">
    <property type="entry name" value="PAS"/>
    <property type="match status" value="2"/>
</dbReference>
<dbReference type="InterPro" id="IPR036890">
    <property type="entry name" value="HATPase_C_sf"/>
</dbReference>
<keyword evidence="3" id="KW-0597">Phosphoprotein</keyword>
<sequence length="617" mass="70340">MLKSLPISTQNFLIKQLPKATVFVNERLEVVYASDKWIADFKLEPSDIFGKYIGDLFTRTGRDWENALRDCLSGSADETTVHLSPAATPNDTWFEWTCVPWKNQEGQIIGLIIETEDITQRKREEVQNNKLRTLLKATCEIGKIGCWEYSFDKDELSWCCMTREIHGVSDDYVPTVDSAVQFYKDGHSRNTIAMLIHRATEYGERWNEKLQIVDAHGNEIWVLSAGMPNFKDGELIGFMGTFQNIDEQVKSETKTKESEHLLRTLVDNLPLHVYIKDTESRKILVNKAECTYLGASDPKELLGKSDFELYDPESAQRYRNDDLRVMETSNPILAQESIITKKDGEKTTFLISKIPLADDDGKVTGLVGISMDISELKQKEEELRDLVNVVSSQNKKLIQFAHIVSHNLRSHTANFSMLLEFLAEETNESEKTKIVDMLSSSSDRLMETLENLNEIIVINTNSNLDKKPVSLKTEIKKIQGRLSSFLEENRVELAVRVSHKDTIHGIPEYIESILTNLITNAVRFKHPDRDPFIKITTKRENDYMILSITDNGLGIDLEKYGNKVFGMYKTFHDRSDAKGLGLFISKNQIEAMNGKIEVESNLGTGSTFMLYFDAKNQ</sequence>
<dbReference type="InterPro" id="IPR035965">
    <property type="entry name" value="PAS-like_dom_sf"/>
</dbReference>
<dbReference type="SUPFAM" id="SSF55785">
    <property type="entry name" value="PYP-like sensor domain (PAS domain)"/>
    <property type="match status" value="3"/>
</dbReference>
<dbReference type="PRINTS" id="PR00344">
    <property type="entry name" value="BCTRLSENSOR"/>
</dbReference>
<reference evidence="9 10" key="1">
    <citation type="submission" date="2023-09" db="EMBL/GenBank/DDBJ databases">
        <title>Novel taxa isolated from Blanes Bay.</title>
        <authorList>
            <person name="Rey-Velasco X."/>
            <person name="Lucena T."/>
        </authorList>
    </citation>
    <scope>NUCLEOTIDE SEQUENCE [LARGE SCALE GENOMIC DNA]</scope>
    <source>
        <strain evidence="9 10">S334</strain>
    </source>
</reference>
<dbReference type="PROSITE" id="PS50112">
    <property type="entry name" value="PAS"/>
    <property type="match status" value="1"/>
</dbReference>
<feature type="domain" description="Histidine kinase" evidence="6">
    <location>
        <begin position="403"/>
        <end position="616"/>
    </location>
</feature>
<evidence type="ECO:0000256" key="2">
    <source>
        <dbReference type="ARBA" id="ARBA00012438"/>
    </source>
</evidence>
<dbReference type="Gene3D" id="3.30.450.20">
    <property type="entry name" value="PAS domain"/>
    <property type="match status" value="3"/>
</dbReference>
<dbReference type="PROSITE" id="PS50113">
    <property type="entry name" value="PAC"/>
    <property type="match status" value="2"/>
</dbReference>
<evidence type="ECO:0000259" key="7">
    <source>
        <dbReference type="PROSITE" id="PS50112"/>
    </source>
</evidence>
<evidence type="ECO:0000259" key="6">
    <source>
        <dbReference type="PROSITE" id="PS50109"/>
    </source>
</evidence>
<comment type="catalytic activity">
    <reaction evidence="1">
        <text>ATP + protein L-histidine = ADP + protein N-phospho-L-histidine.</text>
        <dbReference type="EC" id="2.7.13.3"/>
    </reaction>
</comment>
<dbReference type="InterPro" id="IPR000014">
    <property type="entry name" value="PAS"/>
</dbReference>
<feature type="domain" description="PAC" evidence="8">
    <location>
        <begin position="206"/>
        <end position="257"/>
    </location>
</feature>
<dbReference type="InterPro" id="IPR052162">
    <property type="entry name" value="Sensor_kinase/Photoreceptor"/>
</dbReference>
<dbReference type="InterPro" id="IPR004358">
    <property type="entry name" value="Sig_transdc_His_kin-like_C"/>
</dbReference>
<dbReference type="NCBIfam" id="TIGR00229">
    <property type="entry name" value="sensory_box"/>
    <property type="match status" value="1"/>
</dbReference>
<dbReference type="Gene3D" id="1.10.287.130">
    <property type="match status" value="1"/>
</dbReference>
<dbReference type="SMART" id="SM00091">
    <property type="entry name" value="PAS"/>
    <property type="match status" value="2"/>
</dbReference>
<evidence type="ECO:0000313" key="10">
    <source>
        <dbReference type="Proteomes" id="UP001250656"/>
    </source>
</evidence>
<name>A0ABU3L9A7_9FLAO</name>
<gene>
    <name evidence="9" type="ORF">RQM65_13395</name>
</gene>
<dbReference type="InterPro" id="IPR001610">
    <property type="entry name" value="PAC"/>
</dbReference>
<evidence type="ECO:0000256" key="1">
    <source>
        <dbReference type="ARBA" id="ARBA00000085"/>
    </source>
</evidence>
<dbReference type="Pfam" id="PF08448">
    <property type="entry name" value="PAS_4"/>
    <property type="match status" value="2"/>
</dbReference>
<comment type="caution">
    <text evidence="9">The sequence shown here is derived from an EMBL/GenBank/DDBJ whole genome shotgun (WGS) entry which is preliminary data.</text>
</comment>
<dbReference type="PANTHER" id="PTHR43304">
    <property type="entry name" value="PHYTOCHROME-LIKE PROTEIN CPH1"/>
    <property type="match status" value="1"/>
</dbReference>
<dbReference type="PANTHER" id="PTHR43304:SF1">
    <property type="entry name" value="PAC DOMAIN-CONTAINING PROTEIN"/>
    <property type="match status" value="1"/>
</dbReference>
<keyword evidence="10" id="KW-1185">Reference proteome</keyword>
<dbReference type="EC" id="2.7.13.3" evidence="2"/>
<dbReference type="InterPro" id="IPR003594">
    <property type="entry name" value="HATPase_dom"/>
</dbReference>
<proteinExistence type="predicted"/>
<dbReference type="PROSITE" id="PS50109">
    <property type="entry name" value="HIS_KIN"/>
    <property type="match status" value="1"/>
</dbReference>
<accession>A0ABU3L9A7</accession>
<dbReference type="InterPro" id="IPR005467">
    <property type="entry name" value="His_kinase_dom"/>
</dbReference>
<evidence type="ECO:0000256" key="4">
    <source>
        <dbReference type="ARBA" id="ARBA00022679"/>
    </source>
</evidence>
<protein>
    <recommendedName>
        <fullName evidence="2">histidine kinase</fullName>
        <ecNumber evidence="2">2.7.13.3</ecNumber>
    </recommendedName>
</protein>
<dbReference type="SUPFAM" id="SSF55874">
    <property type="entry name" value="ATPase domain of HSP90 chaperone/DNA topoisomerase II/histidine kinase"/>
    <property type="match status" value="1"/>
</dbReference>
<evidence type="ECO:0000256" key="5">
    <source>
        <dbReference type="ARBA" id="ARBA00022777"/>
    </source>
</evidence>
<dbReference type="Pfam" id="PF02518">
    <property type="entry name" value="HATPase_c"/>
    <property type="match status" value="1"/>
</dbReference>
<dbReference type="Gene3D" id="3.30.565.10">
    <property type="entry name" value="Histidine kinase-like ATPase, C-terminal domain"/>
    <property type="match status" value="1"/>
</dbReference>
<dbReference type="SMART" id="SM00387">
    <property type="entry name" value="HATPase_c"/>
    <property type="match status" value="1"/>
</dbReference>
<feature type="domain" description="PAS" evidence="7">
    <location>
        <begin position="258"/>
        <end position="329"/>
    </location>
</feature>
<evidence type="ECO:0000313" key="9">
    <source>
        <dbReference type="EMBL" id="MDT7829662.1"/>
    </source>
</evidence>
<dbReference type="InterPro" id="IPR000700">
    <property type="entry name" value="PAS-assoc_C"/>
</dbReference>
<dbReference type="RefSeq" id="WP_314015748.1">
    <property type="nucleotide sequence ID" value="NZ_JAVTTP010000001.1"/>
</dbReference>
<evidence type="ECO:0000259" key="8">
    <source>
        <dbReference type="PROSITE" id="PS50113"/>
    </source>
</evidence>
<evidence type="ECO:0000256" key="3">
    <source>
        <dbReference type="ARBA" id="ARBA00022553"/>
    </source>
</evidence>
<organism evidence="9 10">
    <name type="scientific">Pricia mediterranea</name>
    <dbReference type="NCBI Taxonomy" id="3076079"/>
    <lineage>
        <taxon>Bacteria</taxon>
        <taxon>Pseudomonadati</taxon>
        <taxon>Bacteroidota</taxon>
        <taxon>Flavobacteriia</taxon>
        <taxon>Flavobacteriales</taxon>
        <taxon>Flavobacteriaceae</taxon>
        <taxon>Pricia</taxon>
    </lineage>
</organism>